<evidence type="ECO:0000259" key="7">
    <source>
        <dbReference type="Pfam" id="PF01343"/>
    </source>
</evidence>
<dbReference type="InterPro" id="IPR047272">
    <property type="entry name" value="S49_SppA_C"/>
</dbReference>
<dbReference type="CDD" id="cd07023">
    <property type="entry name" value="S49_Sppa_N_C"/>
    <property type="match status" value="1"/>
</dbReference>
<feature type="region of interest" description="Disordered" evidence="5">
    <location>
        <begin position="1"/>
        <end position="35"/>
    </location>
</feature>
<sequence length="341" mass="37730">MNEESTSSQSATKPTDPWREQARPTAEASAPTAAPEDWMQAWAKEVFLEQRRARRGRIIGYFVRGGFTLLILALVLGVGRGAFQDMKPDAASQPHLAVVEIQGVIDSRGQVRAERILGGLQRAFAADQARAVILRINSPGGSPVQSGQIYDGLMQLKAEHPQMPVYAVIEDIGASGAYYIAVAADQILADRASLVGSIGVVSGGFGFAEAIERLGIERRVFSAGENKAFLDPFGEISEEQRAFWQQVLDSTHQQFIDRVREGRGERLADNPQIFSGLVWNGELALQEGLIDELGSIFTLQRQYQTQRLVNYTPDLTPWERLEQRLATRVSLMLNEWQAPSY</sequence>
<organism evidence="8 9">
    <name type="scientific">Marinospirillum alkalitolerans</name>
    <dbReference type="NCBI Taxonomy" id="3123374"/>
    <lineage>
        <taxon>Bacteria</taxon>
        <taxon>Pseudomonadati</taxon>
        <taxon>Pseudomonadota</taxon>
        <taxon>Gammaproteobacteria</taxon>
        <taxon>Oceanospirillales</taxon>
        <taxon>Oceanospirillaceae</taxon>
        <taxon>Marinospirillum</taxon>
    </lineage>
</organism>
<proteinExistence type="inferred from homology"/>
<protein>
    <submittedName>
        <fullName evidence="8">S49 family peptidase</fullName>
        <ecNumber evidence="8">3.4.21.-</ecNumber>
    </submittedName>
</protein>
<reference evidence="8 9" key="1">
    <citation type="submission" date="2024-02" db="EMBL/GenBank/DDBJ databases">
        <title>Marinospirillum sp. MEB 164 isolated from Lonar lake sediment.</title>
        <authorList>
            <person name="Joshi A."/>
            <person name="Thite S."/>
        </authorList>
    </citation>
    <scope>NUCLEOTIDE SEQUENCE [LARGE SCALE GENOMIC DNA]</scope>
    <source>
        <strain evidence="8 9">MEB164</strain>
    </source>
</reference>
<dbReference type="PANTHER" id="PTHR42987">
    <property type="entry name" value="PEPTIDASE S49"/>
    <property type="match status" value="1"/>
</dbReference>
<dbReference type="GO" id="GO:0016787">
    <property type="term" value="F:hydrolase activity"/>
    <property type="evidence" value="ECO:0007669"/>
    <property type="project" value="UniProtKB-KW"/>
</dbReference>
<feature type="transmembrane region" description="Helical" evidence="6">
    <location>
        <begin position="61"/>
        <end position="83"/>
    </location>
</feature>
<dbReference type="Gene3D" id="3.90.226.10">
    <property type="entry name" value="2-enoyl-CoA Hydratase, Chain A, domain 1"/>
    <property type="match status" value="1"/>
</dbReference>
<dbReference type="PANTHER" id="PTHR42987:SF8">
    <property type="entry name" value="PROTEINASE"/>
    <property type="match status" value="1"/>
</dbReference>
<evidence type="ECO:0000256" key="6">
    <source>
        <dbReference type="SAM" id="Phobius"/>
    </source>
</evidence>
<evidence type="ECO:0000256" key="2">
    <source>
        <dbReference type="ARBA" id="ARBA00022670"/>
    </source>
</evidence>
<evidence type="ECO:0000313" key="8">
    <source>
        <dbReference type="EMBL" id="MFK7161202.1"/>
    </source>
</evidence>
<dbReference type="RefSeq" id="WP_405339668.1">
    <property type="nucleotide sequence ID" value="NZ_JBANFI010000005.1"/>
</dbReference>
<evidence type="ECO:0000256" key="3">
    <source>
        <dbReference type="ARBA" id="ARBA00022801"/>
    </source>
</evidence>
<feature type="compositionally biased region" description="Low complexity" evidence="5">
    <location>
        <begin position="23"/>
        <end position="35"/>
    </location>
</feature>
<evidence type="ECO:0000256" key="1">
    <source>
        <dbReference type="ARBA" id="ARBA00008683"/>
    </source>
</evidence>
<dbReference type="Proteomes" id="UP001621714">
    <property type="component" value="Unassembled WGS sequence"/>
</dbReference>
<dbReference type="InterPro" id="IPR029045">
    <property type="entry name" value="ClpP/crotonase-like_dom_sf"/>
</dbReference>
<keyword evidence="3 8" id="KW-0378">Hydrolase</keyword>
<dbReference type="InterPro" id="IPR002142">
    <property type="entry name" value="Peptidase_S49"/>
</dbReference>
<accession>A0ABW8Q0N5</accession>
<name>A0ABW8Q0N5_9GAMM</name>
<comment type="similarity">
    <text evidence="1">Belongs to the peptidase S49 family.</text>
</comment>
<keyword evidence="6" id="KW-1133">Transmembrane helix</keyword>
<keyword evidence="4" id="KW-0720">Serine protease</keyword>
<keyword evidence="6" id="KW-0472">Membrane</keyword>
<keyword evidence="2" id="KW-0645">Protease</keyword>
<dbReference type="SUPFAM" id="SSF52096">
    <property type="entry name" value="ClpP/crotonase"/>
    <property type="match status" value="1"/>
</dbReference>
<dbReference type="EC" id="3.4.21.-" evidence="8"/>
<keyword evidence="9" id="KW-1185">Reference proteome</keyword>
<comment type="caution">
    <text evidence="8">The sequence shown here is derived from an EMBL/GenBank/DDBJ whole genome shotgun (WGS) entry which is preliminary data.</text>
</comment>
<evidence type="ECO:0000313" key="9">
    <source>
        <dbReference type="Proteomes" id="UP001621714"/>
    </source>
</evidence>
<dbReference type="Pfam" id="PF01343">
    <property type="entry name" value="Peptidase_S49"/>
    <property type="match status" value="1"/>
</dbReference>
<dbReference type="Gene3D" id="6.20.330.10">
    <property type="match status" value="1"/>
</dbReference>
<feature type="domain" description="Peptidase S49" evidence="7">
    <location>
        <begin position="161"/>
        <end position="305"/>
    </location>
</feature>
<evidence type="ECO:0000256" key="5">
    <source>
        <dbReference type="SAM" id="MobiDB-lite"/>
    </source>
</evidence>
<gene>
    <name evidence="8" type="ORF">V6U78_09160</name>
</gene>
<dbReference type="EMBL" id="JBANFI010000005">
    <property type="protein sequence ID" value="MFK7161202.1"/>
    <property type="molecule type" value="Genomic_DNA"/>
</dbReference>
<evidence type="ECO:0000256" key="4">
    <source>
        <dbReference type="ARBA" id="ARBA00022825"/>
    </source>
</evidence>
<keyword evidence="6" id="KW-0812">Transmembrane</keyword>
<feature type="compositionally biased region" description="Polar residues" evidence="5">
    <location>
        <begin position="1"/>
        <end position="13"/>
    </location>
</feature>